<gene>
    <name evidence="1" type="ORF">PIB30_029721</name>
</gene>
<proteinExistence type="predicted"/>
<sequence length="123" mass="13543">MLPRFGKTKQDLISTNIAVTDFSSHSTPAMGLVMLTMQLGFAIRKTMFVVVSSRANRILVDDSLYMEQMHVDFKVYNDNIKPINVQHELNSSNCDGCFMTNQGLNLVLRGVPSGSGVVPTGCE</sequence>
<keyword evidence="2" id="KW-1185">Reference proteome</keyword>
<organism evidence="1 2">
    <name type="scientific">Stylosanthes scabra</name>
    <dbReference type="NCBI Taxonomy" id="79078"/>
    <lineage>
        <taxon>Eukaryota</taxon>
        <taxon>Viridiplantae</taxon>
        <taxon>Streptophyta</taxon>
        <taxon>Embryophyta</taxon>
        <taxon>Tracheophyta</taxon>
        <taxon>Spermatophyta</taxon>
        <taxon>Magnoliopsida</taxon>
        <taxon>eudicotyledons</taxon>
        <taxon>Gunneridae</taxon>
        <taxon>Pentapetalae</taxon>
        <taxon>rosids</taxon>
        <taxon>fabids</taxon>
        <taxon>Fabales</taxon>
        <taxon>Fabaceae</taxon>
        <taxon>Papilionoideae</taxon>
        <taxon>50 kb inversion clade</taxon>
        <taxon>dalbergioids sensu lato</taxon>
        <taxon>Dalbergieae</taxon>
        <taxon>Pterocarpus clade</taxon>
        <taxon>Stylosanthes</taxon>
    </lineage>
</organism>
<name>A0ABU6XAH7_9FABA</name>
<evidence type="ECO:0000313" key="2">
    <source>
        <dbReference type="Proteomes" id="UP001341840"/>
    </source>
</evidence>
<comment type="caution">
    <text evidence="1">The sequence shown here is derived from an EMBL/GenBank/DDBJ whole genome shotgun (WGS) entry which is preliminary data.</text>
</comment>
<evidence type="ECO:0000313" key="1">
    <source>
        <dbReference type="EMBL" id="MED6194564.1"/>
    </source>
</evidence>
<protein>
    <submittedName>
        <fullName evidence="1">Uncharacterized protein</fullName>
    </submittedName>
</protein>
<dbReference type="Proteomes" id="UP001341840">
    <property type="component" value="Unassembled WGS sequence"/>
</dbReference>
<reference evidence="1 2" key="1">
    <citation type="journal article" date="2023" name="Plants (Basel)">
        <title>Bridging the Gap: Combining Genomics and Transcriptomics Approaches to Understand Stylosanthes scabra, an Orphan Legume from the Brazilian Caatinga.</title>
        <authorList>
            <person name="Ferreira-Neto J.R.C."/>
            <person name="da Silva M.D."/>
            <person name="Binneck E."/>
            <person name="de Melo N.F."/>
            <person name="da Silva R.H."/>
            <person name="de Melo A.L.T.M."/>
            <person name="Pandolfi V."/>
            <person name="Bustamante F.O."/>
            <person name="Brasileiro-Vidal A.C."/>
            <person name="Benko-Iseppon A.M."/>
        </authorList>
    </citation>
    <scope>NUCLEOTIDE SEQUENCE [LARGE SCALE GENOMIC DNA]</scope>
    <source>
        <tissue evidence="1">Leaves</tissue>
    </source>
</reference>
<accession>A0ABU6XAH7</accession>
<dbReference type="EMBL" id="JASCZI010211570">
    <property type="protein sequence ID" value="MED6194564.1"/>
    <property type="molecule type" value="Genomic_DNA"/>
</dbReference>